<feature type="transmembrane region" description="Helical" evidence="2">
    <location>
        <begin position="166"/>
        <end position="188"/>
    </location>
</feature>
<feature type="compositionally biased region" description="Gly residues" evidence="1">
    <location>
        <begin position="15"/>
        <end position="27"/>
    </location>
</feature>
<keyword evidence="4" id="KW-1185">Reference proteome</keyword>
<evidence type="ECO:0000313" key="3">
    <source>
        <dbReference type="EMBL" id="MBW0131852.1"/>
    </source>
</evidence>
<accession>A0ABS6UI43</accession>
<feature type="region of interest" description="Disordered" evidence="1">
    <location>
        <begin position="1"/>
        <end position="97"/>
    </location>
</feature>
<evidence type="ECO:0000313" key="4">
    <source>
        <dbReference type="Proteomes" id="UP000694300"/>
    </source>
</evidence>
<keyword evidence="2" id="KW-1133">Transmembrane helix</keyword>
<protein>
    <submittedName>
        <fullName evidence="3">Phage holin family protein</fullName>
    </submittedName>
</protein>
<feature type="transmembrane region" description="Helical" evidence="2">
    <location>
        <begin position="137"/>
        <end position="160"/>
    </location>
</feature>
<sequence length="221" mass="22460">MTGPVNPGPGPSGSHAGGPTGPGGGYGPDPRTAQQYPAGGYADQYAPDRYEAQRHGGPTYGDNHPGTAVPAERAAGPGPVADPAGHDPGHGDRDSRSVGELLGTVSRDLSTLVRQEIALAKAEVTQEATRTGKAAGALAGAGVAGHFVLLFLSIALWAALSGLIGSGWSGLVVALVWAIIAAVLFVTGRSNLRRVHPRPDRTVETLSTVPDALKGNRGDTR</sequence>
<keyword evidence="2" id="KW-0812">Transmembrane</keyword>
<name>A0ABS6UI43_9PSEU</name>
<proteinExistence type="predicted"/>
<dbReference type="Proteomes" id="UP000694300">
    <property type="component" value="Unassembled WGS sequence"/>
</dbReference>
<comment type="caution">
    <text evidence="3">The sequence shown here is derived from an EMBL/GenBank/DDBJ whole genome shotgun (WGS) entry which is preliminary data.</text>
</comment>
<gene>
    <name evidence="3" type="ORF">I4I82_29870</name>
</gene>
<feature type="compositionally biased region" description="Pro residues" evidence="1">
    <location>
        <begin position="1"/>
        <end position="10"/>
    </location>
</feature>
<organism evidence="3 4">
    <name type="scientific">Pseudonocardia oceani</name>
    <dbReference type="NCBI Taxonomy" id="2792013"/>
    <lineage>
        <taxon>Bacteria</taxon>
        <taxon>Bacillati</taxon>
        <taxon>Actinomycetota</taxon>
        <taxon>Actinomycetes</taxon>
        <taxon>Pseudonocardiales</taxon>
        <taxon>Pseudonocardiaceae</taxon>
        <taxon>Pseudonocardia</taxon>
    </lineage>
</organism>
<feature type="compositionally biased region" description="Basic and acidic residues" evidence="1">
    <location>
        <begin position="84"/>
        <end position="97"/>
    </location>
</feature>
<keyword evidence="2" id="KW-0472">Membrane</keyword>
<dbReference type="RefSeq" id="WP_218590819.1">
    <property type="nucleotide sequence ID" value="NZ_JADQDF010000001.1"/>
</dbReference>
<reference evidence="3 4" key="1">
    <citation type="submission" date="2020-11" db="EMBL/GenBank/DDBJ databases">
        <title>Pseudonocardia abyssalis sp. nov. and Pseudonocardia oceani sp. nov., description and phylogenomic analysis of two novel actinomycetes isolated from the deep Southern Ocean.</title>
        <authorList>
            <person name="Parra J."/>
        </authorList>
    </citation>
    <scope>NUCLEOTIDE SEQUENCE [LARGE SCALE GENOMIC DNA]</scope>
    <source>
        <strain evidence="4">KRD185</strain>
    </source>
</reference>
<dbReference type="Pfam" id="PF07332">
    <property type="entry name" value="Phage_holin_3_6"/>
    <property type="match status" value="1"/>
</dbReference>
<dbReference type="InterPro" id="IPR009937">
    <property type="entry name" value="Phage_holin_3_6"/>
</dbReference>
<feature type="compositionally biased region" description="Low complexity" evidence="1">
    <location>
        <begin position="74"/>
        <end position="83"/>
    </location>
</feature>
<evidence type="ECO:0000256" key="1">
    <source>
        <dbReference type="SAM" id="MobiDB-lite"/>
    </source>
</evidence>
<dbReference type="EMBL" id="JADQDF010000001">
    <property type="protein sequence ID" value="MBW0131852.1"/>
    <property type="molecule type" value="Genomic_DNA"/>
</dbReference>
<evidence type="ECO:0000256" key="2">
    <source>
        <dbReference type="SAM" id="Phobius"/>
    </source>
</evidence>